<organism evidence="3 4">
    <name type="scientific">Biomphalaria glabrata</name>
    <name type="common">Bloodfluke planorb</name>
    <name type="synonym">Freshwater snail</name>
    <dbReference type="NCBI Taxonomy" id="6526"/>
    <lineage>
        <taxon>Eukaryota</taxon>
        <taxon>Metazoa</taxon>
        <taxon>Spiralia</taxon>
        <taxon>Lophotrochozoa</taxon>
        <taxon>Mollusca</taxon>
        <taxon>Gastropoda</taxon>
        <taxon>Heterobranchia</taxon>
        <taxon>Euthyneura</taxon>
        <taxon>Panpulmonata</taxon>
        <taxon>Hygrophila</taxon>
        <taxon>Lymnaeoidea</taxon>
        <taxon>Planorbidae</taxon>
        <taxon>Biomphalaria</taxon>
    </lineage>
</organism>
<gene>
    <name evidence="3" type="primary">106076988</name>
</gene>
<dbReference type="InterPro" id="IPR051687">
    <property type="entry name" value="Peroxisomal_Beta-Oxidation"/>
</dbReference>
<dbReference type="PANTHER" id="PTHR45024">
    <property type="entry name" value="DEHYDROGENASES, SHORT CHAIN"/>
    <property type="match status" value="1"/>
</dbReference>
<dbReference type="InterPro" id="IPR002347">
    <property type="entry name" value="SDR_fam"/>
</dbReference>
<dbReference type="PANTHER" id="PTHR45024:SF2">
    <property type="entry name" value="SCP2 DOMAIN-CONTAINING PROTEIN"/>
    <property type="match status" value="1"/>
</dbReference>
<dbReference type="Pfam" id="PF00106">
    <property type="entry name" value="adh_short"/>
    <property type="match status" value="1"/>
</dbReference>
<accession>A0A2C9M8I1</accession>
<evidence type="ECO:0000313" key="4">
    <source>
        <dbReference type="Proteomes" id="UP000076420"/>
    </source>
</evidence>
<keyword evidence="2" id="KW-0560">Oxidoreductase</keyword>
<dbReference type="PRINTS" id="PR00081">
    <property type="entry name" value="GDHRDH"/>
</dbReference>
<dbReference type="KEGG" id="bgt:106076988"/>
<dbReference type="EnsemblMetazoa" id="BGLB039783-RA">
    <property type="protein sequence ID" value="BGLB039783-PA"/>
    <property type="gene ID" value="BGLB039783"/>
</dbReference>
<protein>
    <submittedName>
        <fullName evidence="3">Uncharacterized protein</fullName>
    </submittedName>
</protein>
<dbReference type="VEuPathDB" id="VectorBase:BGLB039783"/>
<sequence>MSDTLRFDGKVVLITGAGNGLGKAYALAFAERGASVVVNDLGGSATGVGKGSKAADLVVQEIVSKGGKAVANYDSVEDGEKLVKTALDTFGKIDVVINNAGILRDKSFARISDEDWGKMFLNI</sequence>
<dbReference type="STRING" id="6526.A0A2C9M8I1"/>
<dbReference type="Gene3D" id="3.40.50.720">
    <property type="entry name" value="NAD(P)-binding Rossmann-like Domain"/>
    <property type="match status" value="1"/>
</dbReference>
<name>A0A2C9M8I1_BIOGL</name>
<dbReference type="AlphaFoldDB" id="A0A2C9M8I1"/>
<dbReference type="InterPro" id="IPR036291">
    <property type="entry name" value="NAD(P)-bd_dom_sf"/>
</dbReference>
<comment type="similarity">
    <text evidence="1">Belongs to the short-chain dehydrogenases/reductases (SDR) family.</text>
</comment>
<evidence type="ECO:0000313" key="3">
    <source>
        <dbReference type="EnsemblMetazoa" id="BGLB039783-PA"/>
    </source>
</evidence>
<reference evidence="3" key="1">
    <citation type="submission" date="2020-05" db="UniProtKB">
        <authorList>
            <consortium name="EnsemblMetazoa"/>
        </authorList>
    </citation>
    <scope>IDENTIFICATION</scope>
    <source>
        <strain evidence="3">BB02</strain>
    </source>
</reference>
<dbReference type="Proteomes" id="UP000076420">
    <property type="component" value="Unassembled WGS sequence"/>
</dbReference>
<evidence type="ECO:0000256" key="1">
    <source>
        <dbReference type="ARBA" id="ARBA00006484"/>
    </source>
</evidence>
<evidence type="ECO:0000256" key="2">
    <source>
        <dbReference type="ARBA" id="ARBA00023002"/>
    </source>
</evidence>
<dbReference type="GO" id="GO:0016491">
    <property type="term" value="F:oxidoreductase activity"/>
    <property type="evidence" value="ECO:0007669"/>
    <property type="project" value="UniProtKB-KW"/>
</dbReference>
<dbReference type="VEuPathDB" id="VectorBase:BGLAX_032346"/>
<proteinExistence type="inferred from homology"/>
<dbReference type="SUPFAM" id="SSF51735">
    <property type="entry name" value="NAD(P)-binding Rossmann-fold domains"/>
    <property type="match status" value="1"/>
</dbReference>